<dbReference type="InterPro" id="IPR018808">
    <property type="entry name" value="Muniscin_C"/>
</dbReference>
<organism evidence="6 7">
    <name type="scientific">Alosa alosa</name>
    <name type="common">allis shad</name>
    <dbReference type="NCBI Taxonomy" id="278164"/>
    <lineage>
        <taxon>Eukaryota</taxon>
        <taxon>Metazoa</taxon>
        <taxon>Chordata</taxon>
        <taxon>Craniata</taxon>
        <taxon>Vertebrata</taxon>
        <taxon>Euteleostomi</taxon>
        <taxon>Actinopterygii</taxon>
        <taxon>Neopterygii</taxon>
        <taxon>Teleostei</taxon>
        <taxon>Clupei</taxon>
        <taxon>Clupeiformes</taxon>
        <taxon>Clupeoidei</taxon>
        <taxon>Clupeidae</taxon>
        <taxon>Alosa</taxon>
    </lineage>
</organism>
<feature type="compositionally biased region" description="Basic and acidic residues" evidence="4">
    <location>
        <begin position="91"/>
        <end position="107"/>
    </location>
</feature>
<keyword evidence="7" id="KW-1185">Reference proteome</keyword>
<dbReference type="InterPro" id="IPR036168">
    <property type="entry name" value="AP2_Mu_C_sf"/>
</dbReference>
<dbReference type="PROSITE" id="PS51072">
    <property type="entry name" value="MHD"/>
    <property type="match status" value="1"/>
</dbReference>
<feature type="compositionally biased region" description="Polar residues" evidence="4">
    <location>
        <begin position="110"/>
        <end position="124"/>
    </location>
</feature>
<evidence type="ECO:0000256" key="4">
    <source>
        <dbReference type="SAM" id="MobiDB-lite"/>
    </source>
</evidence>
<evidence type="ECO:0000256" key="1">
    <source>
        <dbReference type="ARBA" id="ARBA00004283"/>
    </source>
</evidence>
<evidence type="ECO:0000313" key="6">
    <source>
        <dbReference type="EMBL" id="KAG5276455.1"/>
    </source>
</evidence>
<feature type="region of interest" description="Disordered" evidence="4">
    <location>
        <begin position="316"/>
        <end position="379"/>
    </location>
</feature>
<comment type="subcellular location">
    <subcellularLocation>
        <location evidence="1">Membrane</location>
        <location evidence="1">Clathrin-coated pit</location>
        <topology evidence="1">Peripheral membrane protein</topology>
        <orientation evidence="1">Cytoplasmic side</orientation>
    </subcellularLocation>
</comment>
<protein>
    <recommendedName>
        <fullName evidence="5">MHD domain-containing protein</fullName>
    </recommendedName>
</protein>
<feature type="region of interest" description="Disordered" evidence="4">
    <location>
        <begin position="15"/>
        <end position="35"/>
    </location>
</feature>
<dbReference type="EMBL" id="JADWDJ010000009">
    <property type="protein sequence ID" value="KAG5276455.1"/>
    <property type="molecule type" value="Genomic_DNA"/>
</dbReference>
<evidence type="ECO:0000256" key="2">
    <source>
        <dbReference type="ARBA" id="ARBA00022583"/>
    </source>
</evidence>
<dbReference type="GO" id="GO:0005905">
    <property type="term" value="C:clathrin-coated pit"/>
    <property type="evidence" value="ECO:0007669"/>
    <property type="project" value="UniProtKB-SubCell"/>
</dbReference>
<feature type="compositionally biased region" description="Low complexity" evidence="4">
    <location>
        <begin position="475"/>
        <end position="497"/>
    </location>
</feature>
<name>A0AAV6GS03_9TELE</name>
<dbReference type="GO" id="GO:0072583">
    <property type="term" value="P:clathrin-dependent endocytosis"/>
    <property type="evidence" value="ECO:0007669"/>
    <property type="project" value="TreeGrafter"/>
</dbReference>
<accession>A0AAV6GS03</accession>
<feature type="compositionally biased region" description="Low complexity" evidence="4">
    <location>
        <begin position="155"/>
        <end position="167"/>
    </location>
</feature>
<keyword evidence="2" id="KW-0254">Endocytosis</keyword>
<keyword evidence="3" id="KW-0168">Coated pit</keyword>
<dbReference type="Pfam" id="PF10291">
    <property type="entry name" value="muHD"/>
    <property type="match status" value="1"/>
</dbReference>
<dbReference type="PANTHER" id="PTHR23065">
    <property type="entry name" value="PROLINE-SERINE-THREONINE PHOSPHATASE INTERACTING PROTEIN 1"/>
    <property type="match status" value="1"/>
</dbReference>
<keyword evidence="3" id="KW-0472">Membrane</keyword>
<evidence type="ECO:0000256" key="3">
    <source>
        <dbReference type="ARBA" id="ARBA00023176"/>
    </source>
</evidence>
<dbReference type="GO" id="GO:0030136">
    <property type="term" value="C:clathrin-coated vesicle"/>
    <property type="evidence" value="ECO:0007669"/>
    <property type="project" value="TreeGrafter"/>
</dbReference>
<gene>
    <name evidence="6" type="ORF">AALO_G00132210</name>
</gene>
<dbReference type="Proteomes" id="UP000823561">
    <property type="component" value="Chromosome 9"/>
</dbReference>
<evidence type="ECO:0000259" key="5">
    <source>
        <dbReference type="PROSITE" id="PS51072"/>
    </source>
</evidence>
<dbReference type="InterPro" id="IPR028565">
    <property type="entry name" value="MHD"/>
</dbReference>
<evidence type="ECO:0000313" key="7">
    <source>
        <dbReference type="Proteomes" id="UP000823561"/>
    </source>
</evidence>
<sequence>MGVLLSLTLSPERCADDKDSKFYSSDSDFDDDEPKKFHIQIRPVATSNRGNTAAHELELKATVGALSLPPTTGVSVKRHLSRNSSTTGGRSEGEGDVHPHREGEQRGLRRSTSSPDPSRLTSAVTGPDALFGPPLEAFKSSSFAGQDQLRGGFGASEYAAFSSDSSSPENVEDSGLDSPSHQPLGPSPEPSGWAAWPPPTAAPSTKEASSLRRPPDPFLSAFRDPSPARPPLTPDEVCAWGGPGHSPCVPPEVESGGGGGSAFCFPPILRSQALPDVEATVWNCKHLPQEDPFLAAFEPPAHQEALALPQQDAWAPAAHPHPFRKSHGPDPFSVPLGKDNTKTLPPPSSSSSSARKDRKRDRSVPPPLESPLDNPFAITMIGSPTHQASLAAAAVASAHGSAVSTFWALGGPTFFRQDQDCLDMSPRLTRSRVPHTASQHSFRQDSSELLVAAPPHRVRSKRNSGQLGGCERSRSLCSSPLPDPSPTLTSSSSSSPSEWGGQTRAPSPARVGLSRGPSPISVSTQEAWPVATAITEYINAYFKGGQHNRCLVKITGDLTMSFPAGITRVFTANPNAPILSFRLLNVSRLDHFLPNQKLLYNDPSQSDPDFRDFWFNMQALTFHLQREAELNPQASYYNVGLLKYQVSSQDPGRAPLLLSAECQRSGSVTRISLDYHCCPATAPSTQLTAVQVLLPLDHTATDLQCQPAATWNAEERRLLWKLPNLSPTNHSKGSGTLCASWQCLVAPRGPPPSLAVQFVGCEASLSGLDLELLGTQYRMSLVKKRFATGKYMAGCSL</sequence>
<dbReference type="SUPFAM" id="SSF49447">
    <property type="entry name" value="Second domain of Mu2 adaptin subunit (ap50) of ap2 adaptor"/>
    <property type="match status" value="1"/>
</dbReference>
<feature type="domain" description="MHD" evidence="5">
    <location>
        <begin position="527"/>
        <end position="794"/>
    </location>
</feature>
<dbReference type="GO" id="GO:0005886">
    <property type="term" value="C:plasma membrane"/>
    <property type="evidence" value="ECO:0007669"/>
    <property type="project" value="TreeGrafter"/>
</dbReference>
<comment type="caution">
    <text evidence="6">The sequence shown here is derived from an EMBL/GenBank/DDBJ whole genome shotgun (WGS) entry which is preliminary data.</text>
</comment>
<proteinExistence type="predicted"/>
<feature type="region of interest" description="Disordered" evidence="4">
    <location>
        <begin position="432"/>
        <end position="522"/>
    </location>
</feature>
<dbReference type="GO" id="GO:0048268">
    <property type="term" value="P:clathrin coat assembly"/>
    <property type="evidence" value="ECO:0007669"/>
    <property type="project" value="TreeGrafter"/>
</dbReference>
<feature type="region of interest" description="Disordered" evidence="4">
    <location>
        <begin position="67"/>
        <end position="237"/>
    </location>
</feature>
<dbReference type="AlphaFoldDB" id="A0AAV6GS03"/>
<dbReference type="PANTHER" id="PTHR23065:SF6">
    <property type="entry name" value="F-BAR DOMAIN ONLY PROTEIN 1"/>
    <property type="match status" value="1"/>
</dbReference>
<reference evidence="6" key="1">
    <citation type="submission" date="2020-10" db="EMBL/GenBank/DDBJ databases">
        <title>Chromosome-scale genome assembly of the Allis shad, Alosa alosa.</title>
        <authorList>
            <person name="Margot Z."/>
            <person name="Christophe K."/>
            <person name="Cabau C."/>
            <person name="Louis A."/>
            <person name="Berthelot C."/>
            <person name="Parey E."/>
            <person name="Roest Crollius H."/>
            <person name="Montfort J."/>
            <person name="Robinson-Rechavi M."/>
            <person name="Bucao C."/>
            <person name="Bouchez O."/>
            <person name="Gislard M."/>
            <person name="Lluch J."/>
            <person name="Milhes M."/>
            <person name="Lampietro C."/>
            <person name="Lopez Roques C."/>
            <person name="Donnadieu C."/>
            <person name="Braasch I."/>
            <person name="Desvignes T."/>
            <person name="Postlethwait J."/>
            <person name="Bobe J."/>
            <person name="Guiguen Y."/>
        </authorList>
    </citation>
    <scope>NUCLEOTIDE SEQUENCE</scope>
    <source>
        <strain evidence="6">M-15738</strain>
        <tissue evidence="6">Blood</tissue>
    </source>
</reference>
<dbReference type="Gene3D" id="2.60.40.1170">
    <property type="entry name" value="Mu homology domain, subdomain B"/>
    <property type="match status" value="2"/>
</dbReference>